<dbReference type="EMBL" id="QXGC01002994">
    <property type="protein sequence ID" value="KAE9179618.1"/>
    <property type="molecule type" value="Genomic_DNA"/>
</dbReference>
<name>A0A6G0JZP5_9STRA</name>
<organism evidence="2 5">
    <name type="scientific">Phytophthora fragariae</name>
    <dbReference type="NCBI Taxonomy" id="53985"/>
    <lineage>
        <taxon>Eukaryota</taxon>
        <taxon>Sar</taxon>
        <taxon>Stramenopiles</taxon>
        <taxon>Oomycota</taxon>
        <taxon>Peronosporomycetes</taxon>
        <taxon>Peronosporales</taxon>
        <taxon>Peronosporaceae</taxon>
        <taxon>Phytophthora</taxon>
    </lineage>
</organism>
<evidence type="ECO:0000313" key="3">
    <source>
        <dbReference type="EMBL" id="KAE9179618.1"/>
    </source>
</evidence>
<dbReference type="Proteomes" id="UP000488956">
    <property type="component" value="Unassembled WGS sequence"/>
</dbReference>
<protein>
    <submittedName>
        <fullName evidence="2">Uncharacterized protein</fullName>
    </submittedName>
</protein>
<evidence type="ECO:0000313" key="4">
    <source>
        <dbReference type="Proteomes" id="UP000476176"/>
    </source>
</evidence>
<feature type="region of interest" description="Disordered" evidence="1">
    <location>
        <begin position="29"/>
        <end position="54"/>
    </location>
</feature>
<dbReference type="Proteomes" id="UP000476176">
    <property type="component" value="Unassembled WGS sequence"/>
</dbReference>
<evidence type="ECO:0000313" key="2">
    <source>
        <dbReference type="EMBL" id="KAE9071764.1"/>
    </source>
</evidence>
<dbReference type="AlphaFoldDB" id="A0A6G0JZP5"/>
<proteinExistence type="predicted"/>
<accession>A0A6G0JZP5</accession>
<feature type="non-terminal residue" evidence="2">
    <location>
        <position position="1"/>
    </location>
</feature>
<gene>
    <name evidence="3" type="ORF">PF004_g25094</name>
    <name evidence="2" type="ORF">PF010_g25740</name>
</gene>
<dbReference type="EMBL" id="QXFX01003024">
    <property type="protein sequence ID" value="KAE9071764.1"/>
    <property type="molecule type" value="Genomic_DNA"/>
</dbReference>
<evidence type="ECO:0000256" key="1">
    <source>
        <dbReference type="SAM" id="MobiDB-lite"/>
    </source>
</evidence>
<comment type="caution">
    <text evidence="2">The sequence shown here is derived from an EMBL/GenBank/DDBJ whole genome shotgun (WGS) entry which is preliminary data.</text>
</comment>
<evidence type="ECO:0000313" key="5">
    <source>
        <dbReference type="Proteomes" id="UP000488956"/>
    </source>
</evidence>
<sequence>TACLTSGSRRETVRAEGLEKKSRKAQLFWGRGPLDGMGHAKRSRDIQPAAGPVPSWMRRLSSSVLRVQHD</sequence>
<reference evidence="4 5" key="1">
    <citation type="submission" date="2018-09" db="EMBL/GenBank/DDBJ databases">
        <title>Genomic investigation of the strawberry pathogen Phytophthora fragariae indicates pathogenicity is determined by transcriptional variation in three key races.</title>
        <authorList>
            <person name="Adams T.M."/>
            <person name="Armitage A.D."/>
            <person name="Sobczyk M.K."/>
            <person name="Bates H.J."/>
            <person name="Dunwell J.M."/>
            <person name="Nellist C.F."/>
            <person name="Harrison R.J."/>
        </authorList>
    </citation>
    <scope>NUCLEOTIDE SEQUENCE [LARGE SCALE GENOMIC DNA]</scope>
    <source>
        <strain evidence="3 4">BC-23</strain>
        <strain evidence="2 5">ONT-3</strain>
    </source>
</reference>